<protein>
    <submittedName>
        <fullName evidence="1">Uncharacterized protein</fullName>
    </submittedName>
</protein>
<keyword evidence="2" id="KW-1185">Reference proteome</keyword>
<evidence type="ECO:0000313" key="2">
    <source>
        <dbReference type="Proteomes" id="UP001056120"/>
    </source>
</evidence>
<gene>
    <name evidence="1" type="ORF">L1987_06356</name>
</gene>
<reference evidence="2" key="1">
    <citation type="journal article" date="2022" name="Mol. Ecol. Resour.">
        <title>The genomes of chicory, endive, great burdock and yacon provide insights into Asteraceae palaeo-polyploidization history and plant inulin production.</title>
        <authorList>
            <person name="Fan W."/>
            <person name="Wang S."/>
            <person name="Wang H."/>
            <person name="Wang A."/>
            <person name="Jiang F."/>
            <person name="Liu H."/>
            <person name="Zhao H."/>
            <person name="Xu D."/>
            <person name="Zhang Y."/>
        </authorList>
    </citation>
    <scope>NUCLEOTIDE SEQUENCE [LARGE SCALE GENOMIC DNA]</scope>
    <source>
        <strain evidence="2">cv. Yunnan</strain>
    </source>
</reference>
<sequence length="72" mass="8045">MLNELSKIVRFNSCYSIEVANMVSLKEIVPAARNNINTWFIVLEKGRITSEGDDQNKTCLALVADESASVHF</sequence>
<organism evidence="1 2">
    <name type="scientific">Smallanthus sonchifolius</name>
    <dbReference type="NCBI Taxonomy" id="185202"/>
    <lineage>
        <taxon>Eukaryota</taxon>
        <taxon>Viridiplantae</taxon>
        <taxon>Streptophyta</taxon>
        <taxon>Embryophyta</taxon>
        <taxon>Tracheophyta</taxon>
        <taxon>Spermatophyta</taxon>
        <taxon>Magnoliopsida</taxon>
        <taxon>eudicotyledons</taxon>
        <taxon>Gunneridae</taxon>
        <taxon>Pentapetalae</taxon>
        <taxon>asterids</taxon>
        <taxon>campanulids</taxon>
        <taxon>Asterales</taxon>
        <taxon>Asteraceae</taxon>
        <taxon>Asteroideae</taxon>
        <taxon>Heliantheae alliance</taxon>
        <taxon>Millerieae</taxon>
        <taxon>Smallanthus</taxon>
    </lineage>
</organism>
<proteinExistence type="predicted"/>
<evidence type="ECO:0000313" key="1">
    <source>
        <dbReference type="EMBL" id="KAI3824883.1"/>
    </source>
</evidence>
<comment type="caution">
    <text evidence="1">The sequence shown here is derived from an EMBL/GenBank/DDBJ whole genome shotgun (WGS) entry which is preliminary data.</text>
</comment>
<accession>A0ACB9JY45</accession>
<name>A0ACB9JY45_9ASTR</name>
<reference evidence="1 2" key="2">
    <citation type="journal article" date="2022" name="Mol. Ecol. Resour.">
        <title>The genomes of chicory, endive, great burdock and yacon provide insights into Asteraceae paleo-polyploidization history and plant inulin production.</title>
        <authorList>
            <person name="Fan W."/>
            <person name="Wang S."/>
            <person name="Wang H."/>
            <person name="Wang A."/>
            <person name="Jiang F."/>
            <person name="Liu H."/>
            <person name="Zhao H."/>
            <person name="Xu D."/>
            <person name="Zhang Y."/>
        </authorList>
    </citation>
    <scope>NUCLEOTIDE SEQUENCE [LARGE SCALE GENOMIC DNA]</scope>
    <source>
        <strain evidence="2">cv. Yunnan</strain>
        <tissue evidence="1">Leaves</tissue>
    </source>
</reference>
<dbReference type="Proteomes" id="UP001056120">
    <property type="component" value="Linkage Group LG02"/>
</dbReference>
<dbReference type="EMBL" id="CM042019">
    <property type="protein sequence ID" value="KAI3824883.1"/>
    <property type="molecule type" value="Genomic_DNA"/>
</dbReference>